<dbReference type="RefSeq" id="WP_203809534.1">
    <property type="nucleotide sequence ID" value="NZ_BAAAQE010000015.1"/>
</dbReference>
<keyword evidence="3" id="KW-1185">Reference proteome</keyword>
<dbReference type="EMBL" id="BOMG01000128">
    <property type="protein sequence ID" value="GID61494.1"/>
    <property type="molecule type" value="Genomic_DNA"/>
</dbReference>
<comment type="caution">
    <text evidence="2">The sequence shown here is derived from an EMBL/GenBank/DDBJ whole genome shotgun (WGS) entry which is preliminary data.</text>
</comment>
<proteinExistence type="predicted"/>
<dbReference type="SUPFAM" id="SSF52777">
    <property type="entry name" value="CoA-dependent acyltransferases"/>
    <property type="match status" value="2"/>
</dbReference>
<evidence type="ECO:0000313" key="2">
    <source>
        <dbReference type="EMBL" id="GID61494.1"/>
    </source>
</evidence>
<dbReference type="Pfam" id="PF00668">
    <property type="entry name" value="Condensation"/>
    <property type="match status" value="1"/>
</dbReference>
<dbReference type="PANTHER" id="PTHR45527:SF1">
    <property type="entry name" value="FATTY ACID SYNTHASE"/>
    <property type="match status" value="1"/>
</dbReference>
<reference evidence="2 3" key="1">
    <citation type="submission" date="2021-01" db="EMBL/GenBank/DDBJ databases">
        <title>Whole genome shotgun sequence of Actinoplanes couchii NBRC 106145.</title>
        <authorList>
            <person name="Komaki H."/>
            <person name="Tamura T."/>
        </authorList>
    </citation>
    <scope>NUCLEOTIDE SEQUENCE [LARGE SCALE GENOMIC DNA]</scope>
    <source>
        <strain evidence="2 3">NBRC 106145</strain>
    </source>
</reference>
<evidence type="ECO:0000259" key="1">
    <source>
        <dbReference type="Pfam" id="PF00668"/>
    </source>
</evidence>
<protein>
    <recommendedName>
        <fullName evidence="1">Condensation domain-containing protein</fullName>
    </recommendedName>
</protein>
<dbReference type="PANTHER" id="PTHR45527">
    <property type="entry name" value="NONRIBOSOMAL PEPTIDE SYNTHETASE"/>
    <property type="match status" value="1"/>
</dbReference>
<gene>
    <name evidence="2" type="ORF">Aco03nite_098980</name>
</gene>
<dbReference type="Proteomes" id="UP000612282">
    <property type="component" value="Unassembled WGS sequence"/>
</dbReference>
<dbReference type="Gene3D" id="3.30.559.30">
    <property type="entry name" value="Nonribosomal peptide synthetase, condensation domain"/>
    <property type="match status" value="1"/>
</dbReference>
<organism evidence="2 3">
    <name type="scientific">Actinoplanes couchii</name>
    <dbReference type="NCBI Taxonomy" id="403638"/>
    <lineage>
        <taxon>Bacteria</taxon>
        <taxon>Bacillati</taxon>
        <taxon>Actinomycetota</taxon>
        <taxon>Actinomycetes</taxon>
        <taxon>Micromonosporales</taxon>
        <taxon>Micromonosporaceae</taxon>
        <taxon>Actinoplanes</taxon>
    </lineage>
</organism>
<accession>A0ABQ3XSJ8</accession>
<name>A0ABQ3XSJ8_9ACTN</name>
<feature type="domain" description="Condensation" evidence="1">
    <location>
        <begin position="4"/>
        <end position="423"/>
    </location>
</feature>
<evidence type="ECO:0000313" key="3">
    <source>
        <dbReference type="Proteomes" id="UP000612282"/>
    </source>
</evidence>
<dbReference type="InterPro" id="IPR023213">
    <property type="entry name" value="CAT-like_dom_sf"/>
</dbReference>
<sequence length="428" mass="47117">MITEHSLSVGQEALWFLYCMRPDDCAFNGATPVLIPRRVDADRLGRALRLVAERHSMLRSTFASRPAGPIRLVADDRVPPLDVRASADVTEAGIAAIVEELAARPFDLEKDVPFRFTLTSTAAESVLVLTAHHIAMDVTAQMLLLRDLLQEYAALSRGDRAELPAAADYDEFVADEQALLAGPRRTRAEAYWRELCLPLPPDLTLRPGRTGPAPTASATERVSYGPEFSDRLDTAARSAGVTPFVYLFTIFQIQLYRETRQEDFLLGYTASTRLRPRSRNTVGYLVNTPPYRVRLDPDATFTEVLAGCGRQLGSALPHLNYPFALLPGLLRAPRSRDRAPLVQVLFNFLPGKPFDLSVEDAPVTPLPGCSPPGGYDLIVEAVQRRTESIVSIQYKTHLFDAGPVRAMASGLGVLFDRFSRAPESGILS</sequence>
<dbReference type="Gene3D" id="3.30.559.10">
    <property type="entry name" value="Chloramphenicol acetyltransferase-like domain"/>
    <property type="match status" value="1"/>
</dbReference>
<dbReference type="InterPro" id="IPR001242">
    <property type="entry name" value="Condensation_dom"/>
</dbReference>